<dbReference type="Proteomes" id="UP001151760">
    <property type="component" value="Unassembled WGS sequence"/>
</dbReference>
<keyword evidence="2" id="KW-0812">Transmembrane</keyword>
<name>A0ABQ5G244_9ASTR</name>
<comment type="caution">
    <text evidence="3">The sequence shown here is derived from an EMBL/GenBank/DDBJ whole genome shotgun (WGS) entry which is preliminary data.</text>
</comment>
<dbReference type="EMBL" id="BQNB010017995">
    <property type="protein sequence ID" value="GJT69524.1"/>
    <property type="molecule type" value="Genomic_DNA"/>
</dbReference>
<evidence type="ECO:0000313" key="3">
    <source>
        <dbReference type="EMBL" id="GJT69524.1"/>
    </source>
</evidence>
<feature type="region of interest" description="Disordered" evidence="1">
    <location>
        <begin position="81"/>
        <end position="112"/>
    </location>
</feature>
<protein>
    <submittedName>
        <fullName evidence="3">Uncharacterized protein</fullName>
    </submittedName>
</protein>
<sequence>MAISVISVSSYSSEESVRTSTRRVILFGTIPIIILDTTLFVIPPSTHIDTSWTPTSPDYTPASPDYSPVSDTEFDLFEDPSSDHIPPLPATSQFLSSTDNSLDSDIPDTPPSPTHVMVLTPGQPIPHGRPYRYHLNGPVHMMIARKRVGLLPTHHLTMRHSVDYSSSDHFALDDSSRDSSSSSSSSSSLETSSDPSSDDLHDSSSDHSLPAPSSGMRPSHYLCSLVPSIHHSSAAIFDRPSHDSSSANPSRKRSRSPAASVQLSSPIPGALLMTSNNVTLIYHLSYLFCPLLYNCCIIWCLIALKLINRVFCEDMLKGAYIGAKIKIFEEC</sequence>
<keyword evidence="4" id="KW-1185">Reference proteome</keyword>
<evidence type="ECO:0000256" key="1">
    <source>
        <dbReference type="SAM" id="MobiDB-lite"/>
    </source>
</evidence>
<proteinExistence type="predicted"/>
<accession>A0ABQ5G244</accession>
<feature type="compositionally biased region" description="Polar residues" evidence="1">
    <location>
        <begin position="90"/>
        <end position="101"/>
    </location>
</feature>
<feature type="transmembrane region" description="Helical" evidence="2">
    <location>
        <begin position="284"/>
        <end position="307"/>
    </location>
</feature>
<keyword evidence="2" id="KW-1133">Transmembrane helix</keyword>
<gene>
    <name evidence="3" type="ORF">Tco_1028810</name>
</gene>
<evidence type="ECO:0000256" key="2">
    <source>
        <dbReference type="SAM" id="Phobius"/>
    </source>
</evidence>
<reference evidence="3" key="2">
    <citation type="submission" date="2022-01" db="EMBL/GenBank/DDBJ databases">
        <authorList>
            <person name="Yamashiro T."/>
            <person name="Shiraishi A."/>
            <person name="Satake H."/>
            <person name="Nakayama K."/>
        </authorList>
    </citation>
    <scope>NUCLEOTIDE SEQUENCE</scope>
</reference>
<keyword evidence="2" id="KW-0472">Membrane</keyword>
<organism evidence="3 4">
    <name type="scientific">Tanacetum coccineum</name>
    <dbReference type="NCBI Taxonomy" id="301880"/>
    <lineage>
        <taxon>Eukaryota</taxon>
        <taxon>Viridiplantae</taxon>
        <taxon>Streptophyta</taxon>
        <taxon>Embryophyta</taxon>
        <taxon>Tracheophyta</taxon>
        <taxon>Spermatophyta</taxon>
        <taxon>Magnoliopsida</taxon>
        <taxon>eudicotyledons</taxon>
        <taxon>Gunneridae</taxon>
        <taxon>Pentapetalae</taxon>
        <taxon>asterids</taxon>
        <taxon>campanulids</taxon>
        <taxon>Asterales</taxon>
        <taxon>Asteraceae</taxon>
        <taxon>Asteroideae</taxon>
        <taxon>Anthemideae</taxon>
        <taxon>Anthemidinae</taxon>
        <taxon>Tanacetum</taxon>
    </lineage>
</organism>
<feature type="region of interest" description="Disordered" evidence="1">
    <location>
        <begin position="237"/>
        <end position="261"/>
    </location>
</feature>
<reference evidence="3" key="1">
    <citation type="journal article" date="2022" name="Int. J. Mol. Sci.">
        <title>Draft Genome of Tanacetum Coccineum: Genomic Comparison of Closely Related Tanacetum-Family Plants.</title>
        <authorList>
            <person name="Yamashiro T."/>
            <person name="Shiraishi A."/>
            <person name="Nakayama K."/>
            <person name="Satake H."/>
        </authorList>
    </citation>
    <scope>NUCLEOTIDE SEQUENCE</scope>
</reference>
<feature type="region of interest" description="Disordered" evidence="1">
    <location>
        <begin position="171"/>
        <end position="216"/>
    </location>
</feature>
<feature type="compositionally biased region" description="Low complexity" evidence="1">
    <location>
        <begin position="178"/>
        <end position="195"/>
    </location>
</feature>
<evidence type="ECO:0000313" key="4">
    <source>
        <dbReference type="Proteomes" id="UP001151760"/>
    </source>
</evidence>